<evidence type="ECO:0000259" key="4">
    <source>
        <dbReference type="PROSITE" id="PS51004"/>
    </source>
</evidence>
<keyword evidence="3" id="KW-0732">Signal</keyword>
<sequence length="192" mass="21651">MILLGLRWESSFPSRMAPQLALSVFLLTSLVLSTEGSAVSNWWNLVPRKTVPYHELKEGTKRFSMAGVSNYTTLTLADRKGLLYVGAREAIFALSISTMEMEEAILWEAPAERKAECIQKGRSNQTECFNYIRFLQTYNSSHMYTCGTYAFQPKCGYIDLATFSLDRFSFEEGKGKCPYDPAKGYTSLIVGK</sequence>
<accession>A0A2D4HIN2</accession>
<evidence type="ECO:0000313" key="5">
    <source>
        <dbReference type="EMBL" id="LAA71820.1"/>
    </source>
</evidence>
<dbReference type="PROSITE" id="PS51004">
    <property type="entry name" value="SEMA"/>
    <property type="match status" value="1"/>
</dbReference>
<dbReference type="GO" id="GO:0030335">
    <property type="term" value="P:positive regulation of cell migration"/>
    <property type="evidence" value="ECO:0007669"/>
    <property type="project" value="TreeGrafter"/>
</dbReference>
<dbReference type="GO" id="GO:0045499">
    <property type="term" value="F:chemorepellent activity"/>
    <property type="evidence" value="ECO:0007669"/>
    <property type="project" value="TreeGrafter"/>
</dbReference>
<dbReference type="GO" id="GO:0030672">
    <property type="term" value="C:synaptic vesicle membrane"/>
    <property type="evidence" value="ECO:0007669"/>
    <property type="project" value="TreeGrafter"/>
</dbReference>
<feature type="signal peptide" evidence="3">
    <location>
        <begin position="1"/>
        <end position="36"/>
    </location>
</feature>
<dbReference type="EMBL" id="IACK01040449">
    <property type="protein sequence ID" value="LAA71820.1"/>
    <property type="molecule type" value="Transcribed_RNA"/>
</dbReference>
<name>A0A2D4HIN2_MICLE</name>
<dbReference type="PANTHER" id="PTHR11036:SF16">
    <property type="entry name" value="SEMAPHORIN-4C"/>
    <property type="match status" value="1"/>
</dbReference>
<reference evidence="5" key="2">
    <citation type="submission" date="2017-11" db="EMBL/GenBank/DDBJ databases">
        <title>Coralsnake Venomics: Analyses of Venom Gland Transcriptomes and Proteomes of Six Brazilian Taxa.</title>
        <authorList>
            <person name="Aird S.D."/>
            <person name="Jorge da Silva N."/>
            <person name="Qiu L."/>
            <person name="Villar-Briones A."/>
            <person name="Aparecida-Saddi V."/>
            <person name="Campos-Telles M.P."/>
            <person name="Grau M."/>
            <person name="Mikheyev A.S."/>
        </authorList>
    </citation>
    <scope>NUCLEOTIDE SEQUENCE</scope>
    <source>
        <tissue evidence="5">Venom_gland</tissue>
    </source>
</reference>
<dbReference type="GO" id="GO:0005886">
    <property type="term" value="C:plasma membrane"/>
    <property type="evidence" value="ECO:0007669"/>
    <property type="project" value="TreeGrafter"/>
</dbReference>
<reference evidence="5" key="1">
    <citation type="submission" date="2017-07" db="EMBL/GenBank/DDBJ databases">
        <authorList>
            <person name="Mikheyev A."/>
            <person name="Grau M."/>
        </authorList>
    </citation>
    <scope>NUCLEOTIDE SEQUENCE</scope>
    <source>
        <tissue evidence="5">Venom_gland</tissue>
    </source>
</reference>
<proteinExistence type="predicted"/>
<organism evidence="5">
    <name type="scientific">Micrurus lemniscatus lemniscatus</name>
    <dbReference type="NCBI Taxonomy" id="129467"/>
    <lineage>
        <taxon>Eukaryota</taxon>
        <taxon>Metazoa</taxon>
        <taxon>Chordata</taxon>
        <taxon>Craniata</taxon>
        <taxon>Vertebrata</taxon>
        <taxon>Euteleostomi</taxon>
        <taxon>Lepidosauria</taxon>
        <taxon>Squamata</taxon>
        <taxon>Bifurcata</taxon>
        <taxon>Unidentata</taxon>
        <taxon>Episquamata</taxon>
        <taxon>Toxicofera</taxon>
        <taxon>Serpentes</taxon>
        <taxon>Colubroidea</taxon>
        <taxon>Elapidae</taxon>
        <taxon>Elapinae</taxon>
        <taxon>Micrurus</taxon>
    </lineage>
</organism>
<dbReference type="AlphaFoldDB" id="A0A2D4HIN2"/>
<dbReference type="SUPFAM" id="SSF101912">
    <property type="entry name" value="Sema domain"/>
    <property type="match status" value="1"/>
</dbReference>
<keyword evidence="1" id="KW-0325">Glycoprotein</keyword>
<evidence type="ECO:0000256" key="2">
    <source>
        <dbReference type="PROSITE-ProRule" id="PRU00352"/>
    </source>
</evidence>
<protein>
    <recommendedName>
        <fullName evidence="4">Sema domain-containing protein</fullName>
    </recommendedName>
</protein>
<dbReference type="InterPro" id="IPR036352">
    <property type="entry name" value="Semap_dom_sf"/>
</dbReference>
<dbReference type="InterPro" id="IPR001627">
    <property type="entry name" value="Semap_dom"/>
</dbReference>
<dbReference type="GO" id="GO:0007411">
    <property type="term" value="P:axon guidance"/>
    <property type="evidence" value="ECO:0007669"/>
    <property type="project" value="TreeGrafter"/>
</dbReference>
<dbReference type="GO" id="GO:0001755">
    <property type="term" value="P:neural crest cell migration"/>
    <property type="evidence" value="ECO:0007669"/>
    <property type="project" value="TreeGrafter"/>
</dbReference>
<dbReference type="Gene3D" id="2.130.10.10">
    <property type="entry name" value="YVTN repeat-like/Quinoprotein amine dehydrogenase"/>
    <property type="match status" value="1"/>
</dbReference>
<dbReference type="InterPro" id="IPR015943">
    <property type="entry name" value="WD40/YVTN_repeat-like_dom_sf"/>
</dbReference>
<feature type="chain" id="PRO_5013790357" description="Sema domain-containing protein" evidence="3">
    <location>
        <begin position="37"/>
        <end position="192"/>
    </location>
</feature>
<evidence type="ECO:0000256" key="1">
    <source>
        <dbReference type="ARBA" id="ARBA00023180"/>
    </source>
</evidence>
<feature type="domain" description="Sema" evidence="4">
    <location>
        <begin position="48"/>
        <end position="192"/>
    </location>
</feature>
<dbReference type="GO" id="GO:0030215">
    <property type="term" value="F:semaphorin receptor binding"/>
    <property type="evidence" value="ECO:0007669"/>
    <property type="project" value="InterPro"/>
</dbReference>
<dbReference type="InterPro" id="IPR027231">
    <property type="entry name" value="Semaphorin"/>
</dbReference>
<evidence type="ECO:0000256" key="3">
    <source>
        <dbReference type="SAM" id="SignalP"/>
    </source>
</evidence>
<comment type="caution">
    <text evidence="2">Lacks conserved residue(s) required for the propagation of feature annotation.</text>
</comment>
<dbReference type="PANTHER" id="PTHR11036">
    <property type="entry name" value="SEMAPHORIN"/>
    <property type="match status" value="1"/>
</dbReference>
<dbReference type="GO" id="GO:0071526">
    <property type="term" value="P:semaphorin-plexin signaling pathway"/>
    <property type="evidence" value="ECO:0007669"/>
    <property type="project" value="TreeGrafter"/>
</dbReference>